<dbReference type="Gene3D" id="3.30.479.30">
    <property type="entry name" value="Band 7 domain"/>
    <property type="match status" value="1"/>
</dbReference>
<keyword evidence="1" id="KW-1133">Transmembrane helix</keyword>
<keyword evidence="1" id="KW-0472">Membrane</keyword>
<dbReference type="EMBL" id="JWHU01000023">
    <property type="protein sequence ID" value="KIU20280.1"/>
    <property type="molecule type" value="Genomic_DNA"/>
</dbReference>
<proteinExistence type="predicted"/>
<dbReference type="Proteomes" id="UP000032287">
    <property type="component" value="Unassembled WGS sequence"/>
</dbReference>
<comment type="caution">
    <text evidence="3">The sequence shown here is derived from an EMBL/GenBank/DDBJ whole genome shotgun (WGS) entry which is preliminary data.</text>
</comment>
<dbReference type="eggNOG" id="COG0330">
    <property type="taxonomic scope" value="Bacteria"/>
</dbReference>
<dbReference type="CDD" id="cd03401">
    <property type="entry name" value="SPFH_prohibitin"/>
    <property type="match status" value="1"/>
</dbReference>
<evidence type="ECO:0000256" key="1">
    <source>
        <dbReference type="SAM" id="Phobius"/>
    </source>
</evidence>
<accession>A0A0D1LIL4</accession>
<keyword evidence="1" id="KW-0812">Transmembrane</keyword>
<dbReference type="STRING" id="137591.AO080_06200"/>
<protein>
    <submittedName>
        <fullName evidence="3">HflK protein</fullName>
    </submittedName>
</protein>
<dbReference type="AlphaFoldDB" id="A0A0D1LIL4"/>
<dbReference type="InterPro" id="IPR000163">
    <property type="entry name" value="Prohibitin"/>
</dbReference>
<evidence type="ECO:0000259" key="2">
    <source>
        <dbReference type="Pfam" id="PF01145"/>
    </source>
</evidence>
<feature type="domain" description="Band 7" evidence="2">
    <location>
        <begin position="28"/>
        <end position="206"/>
    </location>
</feature>
<keyword evidence="4" id="KW-1185">Reference proteome</keyword>
<name>A0A0D1LIL4_9LACO</name>
<evidence type="ECO:0000313" key="3">
    <source>
        <dbReference type="EMBL" id="KIU20280.1"/>
    </source>
</evidence>
<dbReference type="InterPro" id="IPR001107">
    <property type="entry name" value="Band_7"/>
</dbReference>
<dbReference type="PANTHER" id="PTHR42911:SF1">
    <property type="entry name" value="MODULATOR OF FTSH PROTEASE HFLC"/>
    <property type="match status" value="1"/>
</dbReference>
<organism evidence="3 4">
    <name type="scientific">Weissella cibaria</name>
    <dbReference type="NCBI Taxonomy" id="137591"/>
    <lineage>
        <taxon>Bacteria</taxon>
        <taxon>Bacillati</taxon>
        <taxon>Bacillota</taxon>
        <taxon>Bacilli</taxon>
        <taxon>Lactobacillales</taxon>
        <taxon>Lactobacillaceae</taxon>
        <taxon>Weissella</taxon>
    </lineage>
</organism>
<dbReference type="GO" id="GO:0016020">
    <property type="term" value="C:membrane"/>
    <property type="evidence" value="ECO:0007669"/>
    <property type="project" value="InterPro"/>
</dbReference>
<dbReference type="InterPro" id="IPR036013">
    <property type="entry name" value="Band_7/SPFH_dom_sf"/>
</dbReference>
<dbReference type="PATRIC" id="fig|137591.25.peg.1295"/>
<dbReference type="PANTHER" id="PTHR42911">
    <property type="entry name" value="MODULATOR OF FTSH PROTEASE HFLC"/>
    <property type="match status" value="1"/>
</dbReference>
<dbReference type="Pfam" id="PF01145">
    <property type="entry name" value="Band_7"/>
    <property type="match status" value="1"/>
</dbReference>
<dbReference type="SUPFAM" id="SSF117892">
    <property type="entry name" value="Band 7/SPFH domain"/>
    <property type="match status" value="1"/>
</dbReference>
<reference evidence="3" key="1">
    <citation type="journal article" date="2015" name="Microbiology (Mosc.)">
        <title>Genomics of the Weissella cibaria species with an examination of its metabolic traits.</title>
        <authorList>
            <person name="Lynch K.M."/>
            <person name="Lucid A."/>
            <person name="Arendt E.K."/>
            <person name="Sleator R.D."/>
            <person name="Lucey B."/>
            <person name="Coffey A."/>
        </authorList>
    </citation>
    <scope>NUCLEOTIDE SEQUENCE [LARGE SCALE GENOMIC DNA]</scope>
    <source>
        <strain evidence="3">MG1</strain>
    </source>
</reference>
<gene>
    <name evidence="3" type="ORF">QX99_01324</name>
</gene>
<dbReference type="RefSeq" id="WP_043711499.1">
    <property type="nucleotide sequence ID" value="NZ_JALOCT010000005.1"/>
</dbReference>
<sequence length="267" mass="28905">MGKQVKFIGLGVVVVILAILGGFKFFDRVENGNVGIRYAISGGVRDKALSQGIHFVGLDYVTQYPIKTQSIKQRVAVATSDGKKTDVKISYSYHVDPSKAVAIYKKFGSADIHAIETGWLAQKLQKASRESMAKFTLLEVVGTDSTKAQAGILKSFQQAAEPYGFVVEDLSFGTPSIDEQIQKSIDDIIKAGQDNKKAELEAKTKETQAKAEADAKITAANAEAEANNKINASINDQTIAYMEAQARLKHGWVTVQTNDAMVDAKGN</sequence>
<evidence type="ECO:0000313" key="4">
    <source>
        <dbReference type="Proteomes" id="UP000032287"/>
    </source>
</evidence>
<feature type="transmembrane region" description="Helical" evidence="1">
    <location>
        <begin position="7"/>
        <end position="26"/>
    </location>
</feature>